<dbReference type="RefSeq" id="WP_345504097.1">
    <property type="nucleotide sequence ID" value="NZ_BAABLO010000011.1"/>
</dbReference>
<sequence length="268" mass="29218">MSTTWDPTQYAKFADHRGRPFADLLSRVAAREPKAVVDLGCGNGPLTLGLADRWPGARVVGVDHSPQMLTAARELDTAGHVEWVESDVADWDPGTLGQAPDVIVTNATLQWVPGHLDLVRAWVAALAPGGWFAMQVPGNHDAPSHALMRAAAADHPAADRLAPALERLAVHDPAVYVEALGELGLEVDGWETTYLHVLDPLAQQDNPALEWVRGTGLRPVLEVLTDEAERDSFLADYDARLRAAYPRTRVGVVFPFRRIFCVAHRPVD</sequence>
<dbReference type="Gene3D" id="3.40.50.150">
    <property type="entry name" value="Vaccinia Virus protein VP39"/>
    <property type="match status" value="1"/>
</dbReference>
<dbReference type="InterPro" id="IPR023149">
    <property type="entry name" value="Trans_acon_MeTrfase_C"/>
</dbReference>
<dbReference type="Proteomes" id="UP001500556">
    <property type="component" value="Unassembled WGS sequence"/>
</dbReference>
<dbReference type="CDD" id="cd02440">
    <property type="entry name" value="AdoMet_MTases"/>
    <property type="match status" value="1"/>
</dbReference>
<proteinExistence type="predicted"/>
<accession>A0ABP8YGS8</accession>
<dbReference type="InterPro" id="IPR029063">
    <property type="entry name" value="SAM-dependent_MTases_sf"/>
</dbReference>
<keyword evidence="2" id="KW-1185">Reference proteome</keyword>
<dbReference type="PANTHER" id="PTHR43861">
    <property type="entry name" value="TRANS-ACONITATE 2-METHYLTRANSFERASE-RELATED"/>
    <property type="match status" value="1"/>
</dbReference>
<comment type="caution">
    <text evidence="1">The sequence shown here is derived from an EMBL/GenBank/DDBJ whole genome shotgun (WGS) entry which is preliminary data.</text>
</comment>
<dbReference type="PANTHER" id="PTHR43861:SF1">
    <property type="entry name" value="TRANS-ACONITATE 2-METHYLTRANSFERASE"/>
    <property type="match status" value="1"/>
</dbReference>
<dbReference type="SUPFAM" id="SSF53335">
    <property type="entry name" value="S-adenosyl-L-methionine-dependent methyltransferases"/>
    <property type="match status" value="1"/>
</dbReference>
<protein>
    <submittedName>
        <fullName evidence="1">Trans-aconitate 2-methyltransferase</fullName>
    </submittedName>
</protein>
<gene>
    <name evidence="1" type="ORF">GCM10025782_27360</name>
</gene>
<organism evidence="1 2">
    <name type="scientific">Pedococcus ginsenosidimutans</name>
    <dbReference type="NCBI Taxonomy" id="490570"/>
    <lineage>
        <taxon>Bacteria</taxon>
        <taxon>Bacillati</taxon>
        <taxon>Actinomycetota</taxon>
        <taxon>Actinomycetes</taxon>
        <taxon>Micrococcales</taxon>
        <taxon>Intrasporangiaceae</taxon>
        <taxon>Pedococcus</taxon>
    </lineage>
</organism>
<evidence type="ECO:0000313" key="1">
    <source>
        <dbReference type="EMBL" id="GAA4727308.1"/>
    </source>
</evidence>
<dbReference type="EMBL" id="BAABLO010000011">
    <property type="protein sequence ID" value="GAA4727308.1"/>
    <property type="molecule type" value="Genomic_DNA"/>
</dbReference>
<name>A0ABP8YGS8_9MICO</name>
<evidence type="ECO:0000313" key="2">
    <source>
        <dbReference type="Proteomes" id="UP001500556"/>
    </source>
</evidence>
<dbReference type="Gene3D" id="1.10.150.290">
    <property type="entry name" value="S-adenosyl-L-methionine-dependent methyltransferases"/>
    <property type="match status" value="1"/>
</dbReference>
<dbReference type="Pfam" id="PF13489">
    <property type="entry name" value="Methyltransf_23"/>
    <property type="match status" value="1"/>
</dbReference>
<reference evidence="2" key="1">
    <citation type="journal article" date="2019" name="Int. J. Syst. Evol. Microbiol.">
        <title>The Global Catalogue of Microorganisms (GCM) 10K type strain sequencing project: providing services to taxonomists for standard genome sequencing and annotation.</title>
        <authorList>
            <consortium name="The Broad Institute Genomics Platform"/>
            <consortium name="The Broad Institute Genome Sequencing Center for Infectious Disease"/>
            <person name="Wu L."/>
            <person name="Ma J."/>
        </authorList>
    </citation>
    <scope>NUCLEOTIDE SEQUENCE [LARGE SCALE GENOMIC DNA]</scope>
    <source>
        <strain evidence="2">JCM 18961</strain>
    </source>
</reference>